<dbReference type="InterPro" id="IPR006558">
    <property type="entry name" value="LamG-like"/>
</dbReference>
<dbReference type="KEGG" id="cwo:Cwoe_4501"/>
<dbReference type="Proteomes" id="UP000008229">
    <property type="component" value="Chromosome"/>
</dbReference>
<organism evidence="4 5">
    <name type="scientific">Conexibacter woesei (strain DSM 14684 / CCUG 47730 / CIP 108061 / JCM 11494 / NBRC 100937 / ID131577)</name>
    <dbReference type="NCBI Taxonomy" id="469383"/>
    <lineage>
        <taxon>Bacteria</taxon>
        <taxon>Bacillati</taxon>
        <taxon>Actinomycetota</taxon>
        <taxon>Thermoleophilia</taxon>
        <taxon>Solirubrobacterales</taxon>
        <taxon>Conexibacteraceae</taxon>
        <taxon>Conexibacter</taxon>
    </lineage>
</organism>
<evidence type="ECO:0000313" key="5">
    <source>
        <dbReference type="Proteomes" id="UP000008229"/>
    </source>
</evidence>
<name>D3F820_CONWI</name>
<evidence type="ECO:0000256" key="2">
    <source>
        <dbReference type="ARBA" id="ARBA00023157"/>
    </source>
</evidence>
<dbReference type="InterPro" id="IPR013320">
    <property type="entry name" value="ConA-like_dom_sf"/>
</dbReference>
<keyword evidence="5" id="KW-1185">Reference proteome</keyword>
<reference evidence="5" key="2">
    <citation type="submission" date="2010-01" db="EMBL/GenBank/DDBJ databases">
        <title>The complete genome of Conexibacter woesei DSM 14684.</title>
        <authorList>
            <consortium name="US DOE Joint Genome Institute (JGI-PGF)"/>
            <person name="Lucas S."/>
            <person name="Copeland A."/>
            <person name="Lapidus A."/>
            <person name="Glavina del Rio T."/>
            <person name="Dalin E."/>
            <person name="Tice H."/>
            <person name="Bruce D."/>
            <person name="Goodwin L."/>
            <person name="Pitluck S."/>
            <person name="Kyrpides N."/>
            <person name="Mavromatis K."/>
            <person name="Ivanova N."/>
            <person name="Mikhailova N."/>
            <person name="Chertkov O."/>
            <person name="Brettin T."/>
            <person name="Detter J.C."/>
            <person name="Han C."/>
            <person name="Larimer F."/>
            <person name="Land M."/>
            <person name="Hauser L."/>
            <person name="Markowitz V."/>
            <person name="Cheng J.-F."/>
            <person name="Hugenholtz P."/>
            <person name="Woyke T."/>
            <person name="Wu D."/>
            <person name="Pukall R."/>
            <person name="Steenblock K."/>
            <person name="Schneider S."/>
            <person name="Klenk H.-P."/>
            <person name="Eisen J.A."/>
        </authorList>
    </citation>
    <scope>NUCLEOTIDE SEQUENCE [LARGE SCALE GENOMIC DNA]</scope>
    <source>
        <strain evidence="5">DSM 14684 / CIP 108061 / JCM 11494 / NBRC 100937 / ID131577</strain>
    </source>
</reference>
<sequence length="210" mass="23501">MRRERRRQSLRRDAGRVWQSHLIGDPDGVVAPAPGTESFALAIWVKPRTLDGNSRRIGGHEQQEGGWFVAARSDRLTFSRYQRLPLGTAWSTVTINRGLPLDRWSFVVAAYGTDRVMRLYVDGAEAGRLESNLQLPPTPPPVFPDEHYPDRGRLVLGASGRTWSASDPSSRMYLEWDGALDEAAVYRRTATPTAAQVRRLWEVGTAVSSE</sequence>
<reference evidence="4 5" key="1">
    <citation type="journal article" date="2010" name="Stand. Genomic Sci.">
        <title>Complete genome sequence of Conexibacter woesei type strain (ID131577).</title>
        <authorList>
            <person name="Pukall R."/>
            <person name="Lapidus A."/>
            <person name="Glavina Del Rio T."/>
            <person name="Copeland A."/>
            <person name="Tice H."/>
            <person name="Cheng J.-F."/>
            <person name="Lucas S."/>
            <person name="Chen F."/>
            <person name="Nolan M."/>
            <person name="Bruce D."/>
            <person name="Goodwin L."/>
            <person name="Pitluck S."/>
            <person name="Mavromatis K."/>
            <person name="Ivanova N."/>
            <person name="Ovchinnikova G."/>
            <person name="Pati A."/>
            <person name="Chen A."/>
            <person name="Palaniappan K."/>
            <person name="Land M."/>
            <person name="Hauser L."/>
            <person name="Chang Y.-J."/>
            <person name="Jeffries C.D."/>
            <person name="Chain P."/>
            <person name="Meincke L."/>
            <person name="Sims D."/>
            <person name="Brettin T."/>
            <person name="Detter J.C."/>
            <person name="Rohde M."/>
            <person name="Goeker M."/>
            <person name="Bristow J."/>
            <person name="Eisen J.A."/>
            <person name="Markowitz V."/>
            <person name="Kyrpides N.C."/>
            <person name="Klenk H.-P."/>
            <person name="Hugenholtz P."/>
        </authorList>
    </citation>
    <scope>NUCLEOTIDE SEQUENCE [LARGE SCALE GENOMIC DNA]</scope>
    <source>
        <strain evidence="5">DSM 14684 / CIP 108061 / JCM 11494 / NBRC 100937 / ID131577</strain>
    </source>
</reference>
<evidence type="ECO:0000313" key="4">
    <source>
        <dbReference type="EMBL" id="ADB52914.1"/>
    </source>
</evidence>
<gene>
    <name evidence="4" type="ordered locus">Cwoe_4501</name>
</gene>
<dbReference type="AlphaFoldDB" id="D3F820"/>
<evidence type="ECO:0000259" key="3">
    <source>
        <dbReference type="SMART" id="SM00560"/>
    </source>
</evidence>
<dbReference type="SMART" id="SM00560">
    <property type="entry name" value="LamGL"/>
    <property type="match status" value="1"/>
</dbReference>
<dbReference type="EMBL" id="CP001854">
    <property type="protein sequence ID" value="ADB52914.1"/>
    <property type="molecule type" value="Genomic_DNA"/>
</dbReference>
<evidence type="ECO:0000256" key="1">
    <source>
        <dbReference type="ARBA" id="ARBA00022729"/>
    </source>
</evidence>
<dbReference type="HOGENOM" id="CLU_1308365_0_0_11"/>
<dbReference type="OrthoDB" id="324838at2"/>
<dbReference type="RefSeq" id="WP_012935965.1">
    <property type="nucleotide sequence ID" value="NC_013739.1"/>
</dbReference>
<protein>
    <recommendedName>
        <fullName evidence="3">LamG-like jellyroll fold domain-containing protein</fullName>
    </recommendedName>
</protein>
<keyword evidence="1" id="KW-0732">Signal</keyword>
<proteinExistence type="predicted"/>
<accession>D3F820</accession>
<keyword evidence="2" id="KW-1015">Disulfide bond</keyword>
<dbReference type="Pfam" id="PF13385">
    <property type="entry name" value="Laminin_G_3"/>
    <property type="match status" value="1"/>
</dbReference>
<dbReference type="Gene3D" id="2.60.120.200">
    <property type="match status" value="1"/>
</dbReference>
<feature type="domain" description="LamG-like jellyroll fold" evidence="3">
    <location>
        <begin position="37"/>
        <end position="193"/>
    </location>
</feature>
<dbReference type="SUPFAM" id="SSF49899">
    <property type="entry name" value="Concanavalin A-like lectins/glucanases"/>
    <property type="match status" value="1"/>
</dbReference>